<proteinExistence type="predicted"/>
<gene>
    <name evidence="3" type="ORF">ACFOD3_01420</name>
</gene>
<dbReference type="InterPro" id="IPR006439">
    <property type="entry name" value="HAD-SF_hydro_IA"/>
</dbReference>
<evidence type="ECO:0000313" key="3">
    <source>
        <dbReference type="EMBL" id="MFC2998531.1"/>
    </source>
</evidence>
<organism evidence="3 4">
    <name type="scientific">Falsiroseomonas tokyonensis</name>
    <dbReference type="NCBI Taxonomy" id="430521"/>
    <lineage>
        <taxon>Bacteria</taxon>
        <taxon>Pseudomonadati</taxon>
        <taxon>Pseudomonadota</taxon>
        <taxon>Alphaproteobacteria</taxon>
        <taxon>Acetobacterales</taxon>
        <taxon>Roseomonadaceae</taxon>
        <taxon>Falsiroseomonas</taxon>
    </lineage>
</organism>
<accession>A0ABV7BP89</accession>
<keyword evidence="4" id="KW-1185">Reference proteome</keyword>
<dbReference type="SFLD" id="SFLDG01129">
    <property type="entry name" value="C1.5:_HAD__Beta-PGM__Phosphata"/>
    <property type="match status" value="1"/>
</dbReference>
<dbReference type="PANTHER" id="PTHR46193">
    <property type="entry name" value="6-PHOSPHOGLUCONATE PHOSPHATASE"/>
    <property type="match status" value="1"/>
</dbReference>
<evidence type="ECO:0000256" key="2">
    <source>
        <dbReference type="ARBA" id="ARBA00022842"/>
    </source>
</evidence>
<dbReference type="GO" id="GO:0016787">
    <property type="term" value="F:hydrolase activity"/>
    <property type="evidence" value="ECO:0007669"/>
    <property type="project" value="UniProtKB-KW"/>
</dbReference>
<evidence type="ECO:0000313" key="4">
    <source>
        <dbReference type="Proteomes" id="UP001595420"/>
    </source>
</evidence>
<keyword evidence="3" id="KW-0378">Hydrolase</keyword>
<dbReference type="RefSeq" id="WP_216833915.1">
    <property type="nucleotide sequence ID" value="NZ_JAFNJS010000001.1"/>
</dbReference>
<evidence type="ECO:0000256" key="1">
    <source>
        <dbReference type="ARBA" id="ARBA00022723"/>
    </source>
</evidence>
<keyword evidence="2" id="KW-0460">Magnesium</keyword>
<dbReference type="SFLD" id="SFLDS00003">
    <property type="entry name" value="Haloacid_Dehalogenase"/>
    <property type="match status" value="1"/>
</dbReference>
<dbReference type="NCBIfam" id="TIGR01509">
    <property type="entry name" value="HAD-SF-IA-v3"/>
    <property type="match status" value="1"/>
</dbReference>
<dbReference type="EMBL" id="JBHRSB010000001">
    <property type="protein sequence ID" value="MFC2998531.1"/>
    <property type="molecule type" value="Genomic_DNA"/>
</dbReference>
<protein>
    <submittedName>
        <fullName evidence="3">HAD-IA family hydrolase</fullName>
    </submittedName>
</protein>
<dbReference type="Proteomes" id="UP001595420">
    <property type="component" value="Unassembled WGS sequence"/>
</dbReference>
<dbReference type="Pfam" id="PF00702">
    <property type="entry name" value="Hydrolase"/>
    <property type="match status" value="1"/>
</dbReference>
<sequence length="224" mass="23391">MTIEAIIFDCDGTLVDSETIGAAVLAEALAEEGLAMTEAEVLHAFRGARLASCMAAVSTRLGRPLAPDFEPRLRDRTALALRQGLREIAGATALVRALSLPFCVASNAPRAKTELNLTVTGLLPHFVGRIFSAYEVGSWKPDPGLFVHAAATMGAAPARCLVVEDSEPGVQAALAAGMQVLALLPEGPAPWLPEGVRHVAGLHEVARHLTPPGFNPVAGTAPPR</sequence>
<keyword evidence="1" id="KW-0479">Metal-binding</keyword>
<comment type="caution">
    <text evidence="3">The sequence shown here is derived from an EMBL/GenBank/DDBJ whole genome shotgun (WGS) entry which is preliminary data.</text>
</comment>
<reference evidence="4" key="1">
    <citation type="journal article" date="2019" name="Int. J. Syst. Evol. Microbiol.">
        <title>The Global Catalogue of Microorganisms (GCM) 10K type strain sequencing project: providing services to taxonomists for standard genome sequencing and annotation.</title>
        <authorList>
            <consortium name="The Broad Institute Genomics Platform"/>
            <consortium name="The Broad Institute Genome Sequencing Center for Infectious Disease"/>
            <person name="Wu L."/>
            <person name="Ma J."/>
        </authorList>
    </citation>
    <scope>NUCLEOTIDE SEQUENCE [LARGE SCALE GENOMIC DNA]</scope>
    <source>
        <strain evidence="4">CGMCC 1.16855</strain>
    </source>
</reference>
<name>A0ABV7BP89_9PROT</name>
<dbReference type="PANTHER" id="PTHR46193:SF10">
    <property type="entry name" value="6-PHOSPHOGLUCONATE PHOSPHATASE"/>
    <property type="match status" value="1"/>
</dbReference>
<dbReference type="InterPro" id="IPR051600">
    <property type="entry name" value="Beta-PGM-like"/>
</dbReference>